<dbReference type="SUPFAM" id="SSF47473">
    <property type="entry name" value="EF-hand"/>
    <property type="match status" value="1"/>
</dbReference>
<reference evidence="5" key="1">
    <citation type="submission" date="2013-04" db="EMBL/GenBank/DDBJ databases">
        <authorList>
            <person name="Qu J."/>
            <person name="Murali S.C."/>
            <person name="Bandaranaike D."/>
            <person name="Bellair M."/>
            <person name="Blankenburg K."/>
            <person name="Chao H."/>
            <person name="Dinh H."/>
            <person name="Doddapaneni H."/>
            <person name="Downs B."/>
            <person name="Dugan-Rocha S."/>
            <person name="Elkadiri S."/>
            <person name="Gnanaolivu R.D."/>
            <person name="Hernandez B."/>
            <person name="Javaid M."/>
            <person name="Jayaseelan J.C."/>
            <person name="Lee S."/>
            <person name="Li M."/>
            <person name="Ming W."/>
            <person name="Munidasa M."/>
            <person name="Muniz J."/>
            <person name="Nguyen L."/>
            <person name="Ongeri F."/>
            <person name="Osuji N."/>
            <person name="Pu L.-L."/>
            <person name="Puazo M."/>
            <person name="Qu C."/>
            <person name="Quiroz J."/>
            <person name="Raj R."/>
            <person name="Weissenberger G."/>
            <person name="Xin Y."/>
            <person name="Zou X."/>
            <person name="Han Y."/>
            <person name="Richards S."/>
            <person name="Worley K."/>
            <person name="Muzny D."/>
            <person name="Gibbs R."/>
        </authorList>
    </citation>
    <scope>NUCLEOTIDE SEQUENCE</scope>
    <source>
        <strain evidence="5">Sampled in the wild</strain>
    </source>
</reference>
<dbReference type="AlphaFoldDB" id="A0A8K0KCB8"/>
<dbReference type="CDD" id="cd00051">
    <property type="entry name" value="EFh"/>
    <property type="match status" value="1"/>
</dbReference>
<keyword evidence="2" id="KW-0677">Repeat</keyword>
<dbReference type="PROSITE" id="PS50222">
    <property type="entry name" value="EF_HAND_2"/>
    <property type="match status" value="2"/>
</dbReference>
<keyword evidence="3" id="KW-0106">Calcium</keyword>
<keyword evidence="6" id="KW-1185">Reference proteome</keyword>
<dbReference type="GO" id="GO:0005509">
    <property type="term" value="F:calcium ion binding"/>
    <property type="evidence" value="ECO:0007669"/>
    <property type="project" value="InterPro"/>
</dbReference>
<name>A0A8K0KCB8_LADFU</name>
<reference evidence="5" key="2">
    <citation type="submission" date="2017-10" db="EMBL/GenBank/DDBJ databases">
        <title>Ladona fulva Genome sequencing and assembly.</title>
        <authorList>
            <person name="Murali S."/>
            <person name="Richards S."/>
            <person name="Bandaranaike D."/>
            <person name="Bellair M."/>
            <person name="Blankenburg K."/>
            <person name="Chao H."/>
            <person name="Dinh H."/>
            <person name="Doddapaneni H."/>
            <person name="Dugan-Rocha S."/>
            <person name="Elkadiri S."/>
            <person name="Gnanaolivu R."/>
            <person name="Hernandez B."/>
            <person name="Skinner E."/>
            <person name="Javaid M."/>
            <person name="Lee S."/>
            <person name="Li M."/>
            <person name="Ming W."/>
            <person name="Munidasa M."/>
            <person name="Muniz J."/>
            <person name="Nguyen L."/>
            <person name="Hughes D."/>
            <person name="Osuji N."/>
            <person name="Pu L.-L."/>
            <person name="Puazo M."/>
            <person name="Qu C."/>
            <person name="Quiroz J."/>
            <person name="Raj R."/>
            <person name="Weissenberger G."/>
            <person name="Xin Y."/>
            <person name="Zou X."/>
            <person name="Han Y."/>
            <person name="Worley K."/>
            <person name="Muzny D."/>
            <person name="Gibbs R."/>
        </authorList>
    </citation>
    <scope>NUCLEOTIDE SEQUENCE</scope>
    <source>
        <strain evidence="5">Sampled in the wild</strain>
    </source>
</reference>
<evidence type="ECO:0000259" key="4">
    <source>
        <dbReference type="PROSITE" id="PS50222"/>
    </source>
</evidence>
<dbReference type="SMART" id="SM00054">
    <property type="entry name" value="EFh"/>
    <property type="match status" value="2"/>
</dbReference>
<accession>A0A8K0KCB8</accession>
<organism evidence="5 6">
    <name type="scientific">Ladona fulva</name>
    <name type="common">Scarce chaser dragonfly</name>
    <name type="synonym">Libellula fulva</name>
    <dbReference type="NCBI Taxonomy" id="123851"/>
    <lineage>
        <taxon>Eukaryota</taxon>
        <taxon>Metazoa</taxon>
        <taxon>Ecdysozoa</taxon>
        <taxon>Arthropoda</taxon>
        <taxon>Hexapoda</taxon>
        <taxon>Insecta</taxon>
        <taxon>Pterygota</taxon>
        <taxon>Palaeoptera</taxon>
        <taxon>Odonata</taxon>
        <taxon>Epiprocta</taxon>
        <taxon>Anisoptera</taxon>
        <taxon>Libelluloidea</taxon>
        <taxon>Libellulidae</taxon>
        <taxon>Ladona</taxon>
    </lineage>
</organism>
<sequence>MSGRRRDFLMILSKVSRGSVQEKLQWVFGLYDQNGDGLITQNEMLDVVSSIYEMLGRSTDPVVEEGSAREHVEKIFHVRNTFLDFLMILSKVSRGSVQEKLQWVFGLYDQNGDGLITQNEMLDVVSSIYEMLGRSTDPVVEEGSAREHVEKIFHVRNTFL</sequence>
<dbReference type="PROSITE" id="PS00018">
    <property type="entry name" value="EF_HAND_1"/>
    <property type="match status" value="2"/>
</dbReference>
<dbReference type="InterPro" id="IPR002048">
    <property type="entry name" value="EF_hand_dom"/>
</dbReference>
<dbReference type="InterPro" id="IPR018247">
    <property type="entry name" value="EF_Hand_1_Ca_BS"/>
</dbReference>
<feature type="domain" description="EF-hand" evidence="4">
    <location>
        <begin position="96"/>
        <end position="131"/>
    </location>
</feature>
<keyword evidence="1" id="KW-0479">Metal-binding</keyword>
<feature type="non-terminal residue" evidence="5">
    <location>
        <position position="1"/>
    </location>
</feature>
<feature type="domain" description="EF-hand" evidence="4">
    <location>
        <begin position="19"/>
        <end position="54"/>
    </location>
</feature>
<evidence type="ECO:0000313" key="6">
    <source>
        <dbReference type="Proteomes" id="UP000792457"/>
    </source>
</evidence>
<dbReference type="PANTHER" id="PTHR23055">
    <property type="entry name" value="CALCIUM BINDING PROTEINS"/>
    <property type="match status" value="1"/>
</dbReference>
<dbReference type="EMBL" id="KZ308557">
    <property type="protein sequence ID" value="KAG8231521.1"/>
    <property type="molecule type" value="Genomic_DNA"/>
</dbReference>
<dbReference type="InterPro" id="IPR011992">
    <property type="entry name" value="EF-hand-dom_pair"/>
</dbReference>
<evidence type="ECO:0000256" key="3">
    <source>
        <dbReference type="ARBA" id="ARBA00022837"/>
    </source>
</evidence>
<gene>
    <name evidence="5" type="ORF">J437_LFUL011559</name>
</gene>
<dbReference type="InterPro" id="IPR028846">
    <property type="entry name" value="Recoverin"/>
</dbReference>
<dbReference type="PANTHER" id="PTHR23055:SF185">
    <property type="entry name" value="NEUROCALCIN HOMOLOG-LIKE PROTEIN"/>
    <property type="match status" value="1"/>
</dbReference>
<comment type="caution">
    <text evidence="5">The sequence shown here is derived from an EMBL/GenBank/DDBJ whole genome shotgun (WGS) entry which is preliminary data.</text>
</comment>
<evidence type="ECO:0000313" key="5">
    <source>
        <dbReference type="EMBL" id="KAG8231521.1"/>
    </source>
</evidence>
<dbReference type="Pfam" id="PF13833">
    <property type="entry name" value="EF-hand_8"/>
    <property type="match status" value="2"/>
</dbReference>
<protein>
    <recommendedName>
        <fullName evidence="4">EF-hand domain-containing protein</fullName>
    </recommendedName>
</protein>
<evidence type="ECO:0000256" key="2">
    <source>
        <dbReference type="ARBA" id="ARBA00022737"/>
    </source>
</evidence>
<dbReference type="PRINTS" id="PR00450">
    <property type="entry name" value="RECOVERIN"/>
</dbReference>
<dbReference type="OrthoDB" id="191686at2759"/>
<dbReference type="Gene3D" id="1.10.238.10">
    <property type="entry name" value="EF-hand"/>
    <property type="match status" value="2"/>
</dbReference>
<evidence type="ECO:0000256" key="1">
    <source>
        <dbReference type="ARBA" id="ARBA00022723"/>
    </source>
</evidence>
<proteinExistence type="predicted"/>
<dbReference type="Proteomes" id="UP000792457">
    <property type="component" value="Unassembled WGS sequence"/>
</dbReference>